<dbReference type="PROSITE" id="PS50294">
    <property type="entry name" value="WD_REPEATS_REGION"/>
    <property type="match status" value="2"/>
</dbReference>
<dbReference type="PANTHER" id="PTHR19848">
    <property type="entry name" value="WD40 REPEAT PROTEIN"/>
    <property type="match status" value="1"/>
</dbReference>
<dbReference type="Proteomes" id="UP000800200">
    <property type="component" value="Unassembled WGS sequence"/>
</dbReference>
<dbReference type="PANTHER" id="PTHR19848:SF8">
    <property type="entry name" value="F-BOX AND WD REPEAT DOMAIN CONTAINING 7"/>
    <property type="match status" value="1"/>
</dbReference>
<sequence>MMSIVRKQFEGQMPQWMQRLPKVEEAWHPLLQTLEGHRHWVMAVAFSPDGKVLASASSDKTVKLWDASSGAVQLTLEGHRDGVQGVAFSPDGKVLASASSDRTVKLWDASSGAVQQTL</sequence>
<dbReference type="AlphaFoldDB" id="A0A6A6EH16"/>
<keyword evidence="5" id="KW-1185">Reference proteome</keyword>
<protein>
    <submittedName>
        <fullName evidence="4">WD40 repeat-like protein</fullName>
    </submittedName>
</protein>
<evidence type="ECO:0000256" key="2">
    <source>
        <dbReference type="ARBA" id="ARBA00022737"/>
    </source>
</evidence>
<dbReference type="InterPro" id="IPR015943">
    <property type="entry name" value="WD40/YVTN_repeat-like_dom_sf"/>
</dbReference>
<reference evidence="4" key="1">
    <citation type="journal article" date="2020" name="Stud. Mycol.">
        <title>101 Dothideomycetes genomes: a test case for predicting lifestyles and emergence of pathogens.</title>
        <authorList>
            <person name="Haridas S."/>
            <person name="Albert R."/>
            <person name="Binder M."/>
            <person name="Bloem J."/>
            <person name="Labutti K."/>
            <person name="Salamov A."/>
            <person name="Andreopoulos B."/>
            <person name="Baker S."/>
            <person name="Barry K."/>
            <person name="Bills G."/>
            <person name="Bluhm B."/>
            <person name="Cannon C."/>
            <person name="Castanera R."/>
            <person name="Culley D."/>
            <person name="Daum C."/>
            <person name="Ezra D."/>
            <person name="Gonzalez J."/>
            <person name="Henrissat B."/>
            <person name="Kuo A."/>
            <person name="Liang C."/>
            <person name="Lipzen A."/>
            <person name="Lutzoni F."/>
            <person name="Magnuson J."/>
            <person name="Mondo S."/>
            <person name="Nolan M."/>
            <person name="Ohm R."/>
            <person name="Pangilinan J."/>
            <person name="Park H.-J."/>
            <person name="Ramirez L."/>
            <person name="Alfaro M."/>
            <person name="Sun H."/>
            <person name="Tritt A."/>
            <person name="Yoshinaga Y."/>
            <person name="Zwiers L.-H."/>
            <person name="Turgeon B."/>
            <person name="Goodwin S."/>
            <person name="Spatafora J."/>
            <person name="Crous P."/>
            <person name="Grigoriev I."/>
        </authorList>
    </citation>
    <scope>NUCLEOTIDE SEQUENCE</scope>
    <source>
        <strain evidence="4">CBS 207.26</strain>
    </source>
</reference>
<evidence type="ECO:0000313" key="5">
    <source>
        <dbReference type="Proteomes" id="UP000800200"/>
    </source>
</evidence>
<dbReference type="Pfam" id="PF00400">
    <property type="entry name" value="WD40"/>
    <property type="match status" value="2"/>
</dbReference>
<dbReference type="InterPro" id="IPR001680">
    <property type="entry name" value="WD40_rpt"/>
</dbReference>
<evidence type="ECO:0000313" key="4">
    <source>
        <dbReference type="EMBL" id="KAF2189859.1"/>
    </source>
</evidence>
<keyword evidence="1 3" id="KW-0853">WD repeat</keyword>
<feature type="non-terminal residue" evidence="4">
    <location>
        <position position="118"/>
    </location>
</feature>
<dbReference type="InterPro" id="IPR020472">
    <property type="entry name" value="WD40_PAC1"/>
</dbReference>
<dbReference type="PROSITE" id="PS50082">
    <property type="entry name" value="WD_REPEATS_2"/>
    <property type="match status" value="2"/>
</dbReference>
<accession>A0A6A6EH16</accession>
<dbReference type="SUPFAM" id="SSF50978">
    <property type="entry name" value="WD40 repeat-like"/>
    <property type="match status" value="1"/>
</dbReference>
<proteinExistence type="predicted"/>
<dbReference type="InterPro" id="IPR019775">
    <property type="entry name" value="WD40_repeat_CS"/>
</dbReference>
<dbReference type="PROSITE" id="PS00678">
    <property type="entry name" value="WD_REPEATS_1"/>
    <property type="match status" value="2"/>
</dbReference>
<gene>
    <name evidence="4" type="ORF">K469DRAFT_762561</name>
</gene>
<dbReference type="EMBL" id="ML994620">
    <property type="protein sequence ID" value="KAF2189859.1"/>
    <property type="molecule type" value="Genomic_DNA"/>
</dbReference>
<evidence type="ECO:0000256" key="1">
    <source>
        <dbReference type="ARBA" id="ARBA00022574"/>
    </source>
</evidence>
<evidence type="ECO:0000256" key="3">
    <source>
        <dbReference type="PROSITE-ProRule" id="PRU00221"/>
    </source>
</evidence>
<dbReference type="InterPro" id="IPR036322">
    <property type="entry name" value="WD40_repeat_dom_sf"/>
</dbReference>
<keyword evidence="2" id="KW-0677">Repeat</keyword>
<feature type="repeat" description="WD" evidence="3">
    <location>
        <begin position="76"/>
        <end position="117"/>
    </location>
</feature>
<feature type="repeat" description="WD" evidence="3">
    <location>
        <begin position="34"/>
        <end position="75"/>
    </location>
</feature>
<dbReference type="Gene3D" id="2.130.10.10">
    <property type="entry name" value="YVTN repeat-like/Quinoprotein amine dehydrogenase"/>
    <property type="match status" value="1"/>
</dbReference>
<dbReference type="SMART" id="SM00320">
    <property type="entry name" value="WD40"/>
    <property type="match status" value="2"/>
</dbReference>
<dbReference type="OrthoDB" id="538223at2759"/>
<dbReference type="PRINTS" id="PR00320">
    <property type="entry name" value="GPROTEINBRPT"/>
</dbReference>
<name>A0A6A6EH16_9PEZI</name>
<organism evidence="4 5">
    <name type="scientific">Zopfia rhizophila CBS 207.26</name>
    <dbReference type="NCBI Taxonomy" id="1314779"/>
    <lineage>
        <taxon>Eukaryota</taxon>
        <taxon>Fungi</taxon>
        <taxon>Dikarya</taxon>
        <taxon>Ascomycota</taxon>
        <taxon>Pezizomycotina</taxon>
        <taxon>Dothideomycetes</taxon>
        <taxon>Dothideomycetes incertae sedis</taxon>
        <taxon>Zopfiaceae</taxon>
        <taxon>Zopfia</taxon>
    </lineage>
</organism>